<dbReference type="PANTHER" id="PTHR46338:SF1">
    <property type="entry name" value="TRANSCRIPTION INITIATION FACTOR TFIID SUBUNIT 8"/>
    <property type="match status" value="1"/>
</dbReference>
<dbReference type="CDD" id="cd08049">
    <property type="entry name" value="TAF8"/>
    <property type="match status" value="1"/>
</dbReference>
<evidence type="ECO:0000256" key="5">
    <source>
        <dbReference type="ARBA" id="ARBA00023163"/>
    </source>
</evidence>
<dbReference type="Pfam" id="PF07524">
    <property type="entry name" value="Bromo_TP"/>
    <property type="match status" value="1"/>
</dbReference>
<dbReference type="InterPro" id="IPR006565">
    <property type="entry name" value="BTP"/>
</dbReference>
<reference evidence="9 10" key="1">
    <citation type="journal article" date="2023" name="Hortic Res">
        <title>Pangenome of water caltrop reveals structural variations and asymmetric subgenome divergence after allopolyploidization.</title>
        <authorList>
            <person name="Zhang X."/>
            <person name="Chen Y."/>
            <person name="Wang L."/>
            <person name="Yuan Y."/>
            <person name="Fang M."/>
            <person name="Shi L."/>
            <person name="Lu R."/>
            <person name="Comes H.P."/>
            <person name="Ma Y."/>
            <person name="Chen Y."/>
            <person name="Huang G."/>
            <person name="Zhou Y."/>
            <person name="Zheng Z."/>
            <person name="Qiu Y."/>
        </authorList>
    </citation>
    <scope>NUCLEOTIDE SEQUENCE [LARGE SCALE GENOMIC DNA]</scope>
    <source>
        <strain evidence="9">F231</strain>
    </source>
</reference>
<name>A0AAN7RLZ2_TRANT</name>
<evidence type="ECO:0000256" key="1">
    <source>
        <dbReference type="ARBA" id="ARBA00004123"/>
    </source>
</evidence>
<organism evidence="9 10">
    <name type="scientific">Trapa natans</name>
    <name type="common">Water chestnut</name>
    <dbReference type="NCBI Taxonomy" id="22666"/>
    <lineage>
        <taxon>Eukaryota</taxon>
        <taxon>Viridiplantae</taxon>
        <taxon>Streptophyta</taxon>
        <taxon>Embryophyta</taxon>
        <taxon>Tracheophyta</taxon>
        <taxon>Spermatophyta</taxon>
        <taxon>Magnoliopsida</taxon>
        <taxon>eudicotyledons</taxon>
        <taxon>Gunneridae</taxon>
        <taxon>Pentapetalae</taxon>
        <taxon>rosids</taxon>
        <taxon>malvids</taxon>
        <taxon>Myrtales</taxon>
        <taxon>Lythraceae</taxon>
        <taxon>Trapa</taxon>
    </lineage>
</organism>
<dbReference type="AlphaFoldDB" id="A0AAN7RLZ2"/>
<gene>
    <name evidence="9" type="ORF">SAY86_021760</name>
</gene>
<keyword evidence="6" id="KW-0539">Nucleus</keyword>
<dbReference type="InterPro" id="IPR037818">
    <property type="entry name" value="TAF8"/>
</dbReference>
<keyword evidence="5" id="KW-0804">Transcription</keyword>
<keyword evidence="10" id="KW-1185">Reference proteome</keyword>
<dbReference type="InterPro" id="IPR019473">
    <property type="entry name" value="TFIID_su8_C"/>
</dbReference>
<dbReference type="SMART" id="SM00576">
    <property type="entry name" value="BTP"/>
    <property type="match status" value="1"/>
</dbReference>
<dbReference type="Gene3D" id="1.10.20.10">
    <property type="entry name" value="Histone, subunit A"/>
    <property type="match status" value="1"/>
</dbReference>
<evidence type="ECO:0000256" key="4">
    <source>
        <dbReference type="ARBA" id="ARBA00023015"/>
    </source>
</evidence>
<feature type="region of interest" description="Disordered" evidence="7">
    <location>
        <begin position="159"/>
        <end position="188"/>
    </location>
</feature>
<dbReference type="EMBL" id="JAXQNO010000003">
    <property type="protein sequence ID" value="KAK4801273.1"/>
    <property type="molecule type" value="Genomic_DNA"/>
</dbReference>
<dbReference type="Proteomes" id="UP001346149">
    <property type="component" value="Unassembled WGS sequence"/>
</dbReference>
<sequence>MNNVGANTHRNNNRTQAGRPAVDDFGFAVSRIAVGRICETVGFESFRDSALNSFADIAFRYLRDLGKAAGFYANLAGRTECNVFDILRALEDLNFQGFSDASVVSNCITSSGMVREIMEYVETAEEIPFAYQLPRFPVNRERRMVPCFDHMGETPPANHIPSWLPTLPDPHTYRQSPPRNDRKSDLRAVKLEQVRQRRKTERPLLNLQQRLSTYGPVGRPTNSDYVPAENAQGTQVVERNPFLVSPLVAGDTDISVVNPPDLPWGGPMNDNRVSVFEAFTPAIEAVRDRLSDEANWDGMCKVLPEKRPAVQFKFKLSKKVLGHSLDLVLRDGNLGKPVSVIVHEEDRNDKMGRAEYILRQSTENPQSSPSFKLFRGA</sequence>
<dbReference type="SUPFAM" id="SSF47113">
    <property type="entry name" value="Histone-fold"/>
    <property type="match status" value="1"/>
</dbReference>
<protein>
    <recommendedName>
        <fullName evidence="3">Transcription initiation factor TFIID subunit 8</fullName>
    </recommendedName>
</protein>
<dbReference type="GO" id="GO:0046982">
    <property type="term" value="F:protein heterodimerization activity"/>
    <property type="evidence" value="ECO:0007669"/>
    <property type="project" value="InterPro"/>
</dbReference>
<evidence type="ECO:0000256" key="7">
    <source>
        <dbReference type="SAM" id="MobiDB-lite"/>
    </source>
</evidence>
<comment type="subcellular location">
    <subcellularLocation>
        <location evidence="1">Nucleus</location>
    </subcellularLocation>
</comment>
<dbReference type="PANTHER" id="PTHR46338">
    <property type="entry name" value="TRANSCRIPTION INITIATION FACTOR TFIID SUBUNIT 8"/>
    <property type="match status" value="1"/>
</dbReference>
<evidence type="ECO:0000313" key="9">
    <source>
        <dbReference type="EMBL" id="KAK4801273.1"/>
    </source>
</evidence>
<evidence type="ECO:0000256" key="2">
    <source>
        <dbReference type="ARBA" id="ARBA00008767"/>
    </source>
</evidence>
<feature type="compositionally biased region" description="Basic and acidic residues" evidence="7">
    <location>
        <begin position="179"/>
        <end position="188"/>
    </location>
</feature>
<dbReference type="InterPro" id="IPR009072">
    <property type="entry name" value="Histone-fold"/>
</dbReference>
<keyword evidence="4" id="KW-0805">Transcription regulation</keyword>
<accession>A0AAN7RLZ2</accession>
<dbReference type="CDD" id="cd00076">
    <property type="entry name" value="HFD_SF"/>
    <property type="match status" value="1"/>
</dbReference>
<evidence type="ECO:0000259" key="8">
    <source>
        <dbReference type="SMART" id="SM00576"/>
    </source>
</evidence>
<proteinExistence type="inferred from homology"/>
<feature type="domain" description="Bromodomain associated" evidence="8">
    <location>
        <begin position="23"/>
        <end position="100"/>
    </location>
</feature>
<evidence type="ECO:0000313" key="10">
    <source>
        <dbReference type="Proteomes" id="UP001346149"/>
    </source>
</evidence>
<evidence type="ECO:0000256" key="6">
    <source>
        <dbReference type="ARBA" id="ARBA00023242"/>
    </source>
</evidence>
<dbReference type="Pfam" id="PF10406">
    <property type="entry name" value="TAF8_C"/>
    <property type="match status" value="1"/>
</dbReference>
<comment type="caution">
    <text evidence="9">The sequence shown here is derived from an EMBL/GenBank/DDBJ whole genome shotgun (WGS) entry which is preliminary data.</text>
</comment>
<dbReference type="GO" id="GO:0005669">
    <property type="term" value="C:transcription factor TFIID complex"/>
    <property type="evidence" value="ECO:0007669"/>
    <property type="project" value="InterPro"/>
</dbReference>
<comment type="similarity">
    <text evidence="2">Belongs to the TAF8 family.</text>
</comment>
<evidence type="ECO:0000256" key="3">
    <source>
        <dbReference type="ARBA" id="ARBA00017307"/>
    </source>
</evidence>